<dbReference type="InterPro" id="IPR011010">
    <property type="entry name" value="DNA_brk_join_enz"/>
</dbReference>
<keyword evidence="4" id="KW-1185">Reference proteome</keyword>
<dbReference type="Proteomes" id="UP000199520">
    <property type="component" value="Unassembled WGS sequence"/>
</dbReference>
<gene>
    <name evidence="3" type="ORF">SAMN04490355_106323</name>
</gene>
<dbReference type="GO" id="GO:0015074">
    <property type="term" value="P:DNA integration"/>
    <property type="evidence" value="ECO:0007669"/>
    <property type="project" value="InterPro"/>
</dbReference>
<dbReference type="InterPro" id="IPR013762">
    <property type="entry name" value="Integrase-like_cat_sf"/>
</dbReference>
<accession>A0A1I4PGB6</accession>
<evidence type="ECO:0000313" key="4">
    <source>
        <dbReference type="Proteomes" id="UP000199520"/>
    </source>
</evidence>
<proteinExistence type="predicted"/>
<dbReference type="Gene3D" id="1.10.443.10">
    <property type="entry name" value="Intergrase catalytic core"/>
    <property type="match status" value="1"/>
</dbReference>
<dbReference type="EMBL" id="FOTS01000063">
    <property type="protein sequence ID" value="SFM26852.1"/>
    <property type="molecule type" value="Genomic_DNA"/>
</dbReference>
<dbReference type="InterPro" id="IPR002104">
    <property type="entry name" value="Integrase_catalytic"/>
</dbReference>
<protein>
    <submittedName>
        <fullName evidence="3">Site-specific recombinase XerD</fullName>
    </submittedName>
</protein>
<evidence type="ECO:0000256" key="1">
    <source>
        <dbReference type="ARBA" id="ARBA00023172"/>
    </source>
</evidence>
<dbReference type="GO" id="GO:0006310">
    <property type="term" value="P:DNA recombination"/>
    <property type="evidence" value="ECO:0007669"/>
    <property type="project" value="UniProtKB-KW"/>
</dbReference>
<keyword evidence="1" id="KW-0233">DNA recombination</keyword>
<dbReference type="OrthoDB" id="2489740at2"/>
<reference evidence="4" key="1">
    <citation type="submission" date="2016-10" db="EMBL/GenBank/DDBJ databases">
        <authorList>
            <person name="Varghese N."/>
            <person name="Submissions S."/>
        </authorList>
    </citation>
    <scope>NUCLEOTIDE SEQUENCE [LARGE SCALE GENOMIC DNA]</scope>
    <source>
        <strain evidence="4">DSM 13327</strain>
    </source>
</reference>
<feature type="domain" description="Tyr recombinase" evidence="2">
    <location>
        <begin position="314"/>
        <end position="524"/>
    </location>
</feature>
<dbReference type="Pfam" id="PF00589">
    <property type="entry name" value="Phage_integrase"/>
    <property type="match status" value="1"/>
</dbReference>
<dbReference type="RefSeq" id="WP_090943298.1">
    <property type="nucleotide sequence ID" value="NZ_FOTS01000063.1"/>
</dbReference>
<dbReference type="GO" id="GO:0003677">
    <property type="term" value="F:DNA binding"/>
    <property type="evidence" value="ECO:0007669"/>
    <property type="project" value="InterPro"/>
</dbReference>
<evidence type="ECO:0000313" key="3">
    <source>
        <dbReference type="EMBL" id="SFM26852.1"/>
    </source>
</evidence>
<sequence length="671" mass="79087">MNYPSKDEFIDYCVTTRNPLSDKMILRSHAVTIHNQVIKRYPNPKDFIESADDKFRGKVFPFYIFMCLKCRPTIPIYYLNHPIYYGDKIVKYFNLINADLLNSILKLIKSENEKKKFLVYVVRFCISSEYKTLNDISIENVRQLKNSVVKNYNNFSKITQSSRITYLNFIERALTPVNMPKKFTQRAAPDEKQFGTPSSEIIGLVKKYLQEKYIAKGYDIATPRMQIKYFLSHVTKRNPDIRNLNEIFQNDYWCHYRELIEKSSAPVRSKSSKINSVMQFFEWLFRNGCVTENELPEDYGYRWKRNKIGLNDEKPKMFQTRDHYFAIFAALLNFKPKTEEEVLCKHFFLVITAIGARKSEILWLTPNSITNIKDGIGEVTFAIKEKLGLINKPMSCMPWGLHSIKFLEDRLEKGPKIKFFHKRTGKEFYSLFEHNGYLLSEDVLYRFFDRLMVLADIKDESGNRIKYKGIRFHAFRHQKFNDIYTVTNGSLSAVQHDSNHVSIRMVKRYTQQDISMRRLTAIKAIEEGKIVGKGVDLLNALLESPFTPEQYMNVVKKLNFSTRITKELVMEAAKDLGFGFCTNPNCAIAPMCEACDYYFTCKEQLEELKERYTNNFLLIKKTITLVGFDTFFKNEEYRHLIIGLKHQERWLKELDVTDEEITDLKHYYFKE</sequence>
<name>A0A1I4PGB6_9FIRM</name>
<dbReference type="STRING" id="1123291.SAMN04490355_106323"/>
<evidence type="ECO:0000259" key="2">
    <source>
        <dbReference type="PROSITE" id="PS51898"/>
    </source>
</evidence>
<dbReference type="PROSITE" id="PS51898">
    <property type="entry name" value="TYR_RECOMBINASE"/>
    <property type="match status" value="1"/>
</dbReference>
<dbReference type="SUPFAM" id="SSF56349">
    <property type="entry name" value="DNA breaking-rejoining enzymes"/>
    <property type="match status" value="1"/>
</dbReference>
<dbReference type="AlphaFoldDB" id="A0A1I4PGB6"/>
<organism evidence="3 4">
    <name type="scientific">Pelosinus propionicus DSM 13327</name>
    <dbReference type="NCBI Taxonomy" id="1123291"/>
    <lineage>
        <taxon>Bacteria</taxon>
        <taxon>Bacillati</taxon>
        <taxon>Bacillota</taxon>
        <taxon>Negativicutes</taxon>
        <taxon>Selenomonadales</taxon>
        <taxon>Sporomusaceae</taxon>
        <taxon>Pelosinus</taxon>
    </lineage>
</organism>